<dbReference type="InterPro" id="IPR002921">
    <property type="entry name" value="Fungal_lipase-type"/>
</dbReference>
<feature type="chain" id="PRO_5041215467" description="Fungal lipase-type domain-containing protein" evidence="1">
    <location>
        <begin position="22"/>
        <end position="301"/>
    </location>
</feature>
<proteinExistence type="predicted"/>
<evidence type="ECO:0000256" key="1">
    <source>
        <dbReference type="SAM" id="SignalP"/>
    </source>
</evidence>
<keyword evidence="1" id="KW-0732">Signal</keyword>
<evidence type="ECO:0000259" key="2">
    <source>
        <dbReference type="Pfam" id="PF01764"/>
    </source>
</evidence>
<comment type="caution">
    <text evidence="3">The sequence shown here is derived from an EMBL/GenBank/DDBJ whole genome shotgun (WGS) entry which is preliminary data.</text>
</comment>
<dbReference type="EMBL" id="CATQJA010002648">
    <property type="protein sequence ID" value="CAJ0577108.1"/>
    <property type="molecule type" value="Genomic_DNA"/>
</dbReference>
<accession>A0AA36CXD5</accession>
<evidence type="ECO:0000313" key="4">
    <source>
        <dbReference type="Proteomes" id="UP001177023"/>
    </source>
</evidence>
<dbReference type="InterPro" id="IPR029058">
    <property type="entry name" value="AB_hydrolase_fold"/>
</dbReference>
<protein>
    <recommendedName>
        <fullName evidence="2">Fungal lipase-type domain-containing protein</fullName>
    </recommendedName>
</protein>
<organism evidence="3 4">
    <name type="scientific">Mesorhabditis spiculigera</name>
    <dbReference type="NCBI Taxonomy" id="96644"/>
    <lineage>
        <taxon>Eukaryota</taxon>
        <taxon>Metazoa</taxon>
        <taxon>Ecdysozoa</taxon>
        <taxon>Nematoda</taxon>
        <taxon>Chromadorea</taxon>
        <taxon>Rhabditida</taxon>
        <taxon>Rhabditina</taxon>
        <taxon>Rhabditomorpha</taxon>
        <taxon>Rhabditoidea</taxon>
        <taxon>Rhabditidae</taxon>
        <taxon>Mesorhabditinae</taxon>
        <taxon>Mesorhabditis</taxon>
    </lineage>
</organism>
<feature type="domain" description="Fungal lipase-type" evidence="2">
    <location>
        <begin position="97"/>
        <end position="232"/>
    </location>
</feature>
<reference evidence="3" key="1">
    <citation type="submission" date="2023-06" db="EMBL/GenBank/DDBJ databases">
        <authorList>
            <person name="Delattre M."/>
        </authorList>
    </citation>
    <scope>NUCLEOTIDE SEQUENCE</scope>
    <source>
        <strain evidence="3">AF72</strain>
    </source>
</reference>
<dbReference type="Pfam" id="PF01764">
    <property type="entry name" value="Lipase_3"/>
    <property type="match status" value="1"/>
</dbReference>
<gene>
    <name evidence="3" type="ORF">MSPICULIGERA_LOCUS15387</name>
</gene>
<keyword evidence="4" id="KW-1185">Reference proteome</keyword>
<dbReference type="Gene3D" id="3.40.50.1820">
    <property type="entry name" value="alpha/beta hydrolase"/>
    <property type="match status" value="1"/>
</dbReference>
<sequence length="301" mass="33787">MFINMKSAACFVVLVLSMASAMPFDQIAAGKPAYDDAFSRNLLWPLAAAAYDPDPQKCATTAIQGNVTKVVSIPCDLFKGDTCKGFVAVSESQKAIVLSFRGTAGTLQLVDEFLEAFQQKVAFNAGHVAKYFLTGFLDIWNNGMKDAVLTLFSKYPDYQVWVTGHSLGGSMGAIAADYIVTQYRIDPKRVKLITYGEPRTGDQAFADDHDLKIPYSFRVIHNRDLIPHLPFRELLNMDYEHHMTEIWYKNNMATADFMVCDQAQEQNTCSDGVLDVWEPDHHDYFNIHDRDAWTAKGCPKQ</sequence>
<feature type="non-terminal residue" evidence="3">
    <location>
        <position position="301"/>
    </location>
</feature>
<dbReference type="PANTHER" id="PTHR45908:SF11">
    <property type="entry name" value="FUNGAL LIPASE-LIKE DOMAIN-CONTAINING PROTEIN"/>
    <property type="match status" value="1"/>
</dbReference>
<evidence type="ECO:0000313" key="3">
    <source>
        <dbReference type="EMBL" id="CAJ0577108.1"/>
    </source>
</evidence>
<dbReference type="PANTHER" id="PTHR45908">
    <property type="entry name" value="PROTEIN CBG11750-RELATED"/>
    <property type="match status" value="1"/>
</dbReference>
<dbReference type="AlphaFoldDB" id="A0AA36CXD5"/>
<name>A0AA36CXD5_9BILA</name>
<feature type="signal peptide" evidence="1">
    <location>
        <begin position="1"/>
        <end position="21"/>
    </location>
</feature>
<dbReference type="Proteomes" id="UP001177023">
    <property type="component" value="Unassembled WGS sequence"/>
</dbReference>
<dbReference type="SUPFAM" id="SSF53474">
    <property type="entry name" value="alpha/beta-Hydrolases"/>
    <property type="match status" value="1"/>
</dbReference>
<dbReference type="CDD" id="cd00519">
    <property type="entry name" value="Lipase_3"/>
    <property type="match status" value="1"/>
</dbReference>
<dbReference type="GO" id="GO:0006629">
    <property type="term" value="P:lipid metabolic process"/>
    <property type="evidence" value="ECO:0007669"/>
    <property type="project" value="InterPro"/>
</dbReference>